<evidence type="ECO:0000256" key="7">
    <source>
        <dbReference type="HAMAP-Rule" id="MF_01200"/>
    </source>
</evidence>
<evidence type="ECO:0000313" key="12">
    <source>
        <dbReference type="EMBL" id="RDU63785.1"/>
    </source>
</evidence>
<dbReference type="Gene3D" id="3.20.20.70">
    <property type="entry name" value="Aldolase class I"/>
    <property type="match status" value="1"/>
</dbReference>
<dbReference type="HAMAP" id="MF_01200_B">
    <property type="entry name" value="OMPdecase_type1_B"/>
    <property type="match status" value="1"/>
</dbReference>
<dbReference type="EMBL" id="NXLS01000002">
    <property type="protein sequence ID" value="RDU63785.1"/>
    <property type="molecule type" value="Genomic_DNA"/>
</dbReference>
<reference evidence="12 13" key="1">
    <citation type="submission" date="2018-04" db="EMBL/GenBank/DDBJ databases">
        <title>Novel Campyloabacter and Helicobacter Species and Strains.</title>
        <authorList>
            <person name="Mannion A.J."/>
            <person name="Shen Z."/>
            <person name="Fox J.G."/>
        </authorList>
    </citation>
    <scope>NUCLEOTIDE SEQUENCE [LARGE SCALE GENOMIC DNA]</scope>
    <source>
        <strain evidence="12 13">MIT 99-5101</strain>
    </source>
</reference>
<evidence type="ECO:0000256" key="5">
    <source>
        <dbReference type="ARBA" id="ARBA00023239"/>
    </source>
</evidence>
<feature type="binding site" evidence="7 9">
    <location>
        <position position="187"/>
    </location>
    <ligand>
        <name>substrate</name>
    </ligand>
</feature>
<dbReference type="SMART" id="SM00934">
    <property type="entry name" value="OMPdecase"/>
    <property type="match status" value="1"/>
</dbReference>
<evidence type="ECO:0000256" key="2">
    <source>
        <dbReference type="ARBA" id="ARBA00004861"/>
    </source>
</evidence>
<keyword evidence="5 7" id="KW-0456">Lyase</keyword>
<feature type="binding site" evidence="7 9">
    <location>
        <position position="30"/>
    </location>
    <ligand>
        <name>substrate</name>
    </ligand>
</feature>
<evidence type="ECO:0000256" key="6">
    <source>
        <dbReference type="ARBA" id="ARBA00049157"/>
    </source>
</evidence>
<evidence type="ECO:0000256" key="8">
    <source>
        <dbReference type="PIRSR" id="PIRSR614732-1"/>
    </source>
</evidence>
<keyword evidence="4 7" id="KW-0665">Pyrimidine biosynthesis</keyword>
<dbReference type="InterPro" id="IPR047596">
    <property type="entry name" value="OMPdecase_bac"/>
</dbReference>
<dbReference type="GO" id="GO:0004590">
    <property type="term" value="F:orotidine-5'-phosphate decarboxylase activity"/>
    <property type="evidence" value="ECO:0007669"/>
    <property type="project" value="UniProtKB-UniRule"/>
</dbReference>
<evidence type="ECO:0000259" key="11">
    <source>
        <dbReference type="SMART" id="SM00934"/>
    </source>
</evidence>
<dbReference type="SUPFAM" id="SSF51366">
    <property type="entry name" value="Ribulose-phoshate binding barrel"/>
    <property type="match status" value="1"/>
</dbReference>
<dbReference type="GO" id="GO:0044205">
    <property type="term" value="P:'de novo' UMP biosynthetic process"/>
    <property type="evidence" value="ECO:0007669"/>
    <property type="project" value="UniProtKB-UniRule"/>
</dbReference>
<keyword evidence="3 7" id="KW-0210">Decarboxylase</keyword>
<dbReference type="GO" id="GO:0006207">
    <property type="term" value="P:'de novo' pyrimidine nucleobase biosynthetic process"/>
    <property type="evidence" value="ECO:0007669"/>
    <property type="project" value="InterPro"/>
</dbReference>
<dbReference type="PANTHER" id="PTHR32119">
    <property type="entry name" value="OROTIDINE 5'-PHOSPHATE DECARBOXYLASE"/>
    <property type="match status" value="1"/>
</dbReference>
<dbReference type="EC" id="4.1.1.23" evidence="7"/>
<feature type="binding site" evidence="7 9">
    <location>
        <position position="178"/>
    </location>
    <ligand>
        <name>substrate</name>
    </ligand>
</feature>
<dbReference type="NCBIfam" id="NF001273">
    <property type="entry name" value="PRK00230.1"/>
    <property type="match status" value="1"/>
</dbReference>
<comment type="subunit">
    <text evidence="7">Homodimer.</text>
</comment>
<comment type="similarity">
    <text evidence="7">Belongs to the OMP decarboxylase family. Type 1 subfamily.</text>
</comment>
<dbReference type="RefSeq" id="WP_115551110.1">
    <property type="nucleotide sequence ID" value="NZ_CAOOSM010000008.1"/>
</dbReference>
<comment type="caution">
    <text evidence="12">The sequence shown here is derived from an EMBL/GenBank/DDBJ whole genome shotgun (WGS) entry which is preliminary data.</text>
</comment>
<feature type="domain" description="Orotidine 5'-phosphate decarboxylase" evidence="11">
    <location>
        <begin position="2"/>
        <end position="223"/>
    </location>
</feature>
<evidence type="ECO:0000313" key="13">
    <source>
        <dbReference type="Proteomes" id="UP000256650"/>
    </source>
</evidence>
<feature type="binding site" evidence="7 9">
    <location>
        <position position="208"/>
    </location>
    <ligand>
        <name>substrate</name>
    </ligand>
</feature>
<feature type="active site" description="For OMPdecase activity" evidence="8">
    <location>
        <position position="64"/>
    </location>
</feature>
<feature type="active site" description="Proton donor" evidence="7">
    <location>
        <position position="61"/>
    </location>
</feature>
<dbReference type="PROSITE" id="PS00156">
    <property type="entry name" value="OMPDECASE"/>
    <property type="match status" value="1"/>
</dbReference>
<feature type="active site" description="For OMPdecase activity" evidence="8">
    <location>
        <position position="61"/>
    </location>
</feature>
<feature type="binding site" evidence="7">
    <location>
        <begin position="59"/>
        <end position="68"/>
    </location>
    <ligand>
        <name>substrate</name>
    </ligand>
</feature>
<comment type="catalytic activity">
    <reaction evidence="6 7 10">
        <text>orotidine 5'-phosphate + H(+) = UMP + CO2</text>
        <dbReference type="Rhea" id="RHEA:11596"/>
        <dbReference type="ChEBI" id="CHEBI:15378"/>
        <dbReference type="ChEBI" id="CHEBI:16526"/>
        <dbReference type="ChEBI" id="CHEBI:57538"/>
        <dbReference type="ChEBI" id="CHEBI:57865"/>
        <dbReference type="EC" id="4.1.1.23"/>
    </reaction>
</comment>
<dbReference type="InterPro" id="IPR001754">
    <property type="entry name" value="OMPdeCOase_dom"/>
</dbReference>
<evidence type="ECO:0000256" key="9">
    <source>
        <dbReference type="PIRSR" id="PIRSR614732-2"/>
    </source>
</evidence>
<dbReference type="Pfam" id="PF00215">
    <property type="entry name" value="OMPdecase"/>
    <property type="match status" value="1"/>
</dbReference>
<feature type="binding site" evidence="7 9">
    <location>
        <position position="8"/>
    </location>
    <ligand>
        <name>substrate</name>
    </ligand>
</feature>
<dbReference type="NCBIfam" id="TIGR01740">
    <property type="entry name" value="pyrF"/>
    <property type="match status" value="1"/>
</dbReference>
<dbReference type="Proteomes" id="UP000256650">
    <property type="component" value="Unassembled WGS sequence"/>
</dbReference>
<dbReference type="OrthoDB" id="9806203at2"/>
<dbReference type="AlphaFoldDB" id="A0A3D8IFL7"/>
<dbReference type="GeneID" id="82535228"/>
<evidence type="ECO:0000256" key="1">
    <source>
        <dbReference type="ARBA" id="ARBA00002356"/>
    </source>
</evidence>
<comment type="function">
    <text evidence="1 7">Catalyzes the decarboxylation of orotidine 5'-monophosphate (OMP) to uridine 5'-monophosphate (UMP).</text>
</comment>
<dbReference type="InterPro" id="IPR013785">
    <property type="entry name" value="Aldolase_TIM"/>
</dbReference>
<dbReference type="UniPathway" id="UPA00070">
    <property type="reaction ID" value="UER00120"/>
</dbReference>
<dbReference type="InterPro" id="IPR018089">
    <property type="entry name" value="OMPdecase_AS"/>
</dbReference>
<feature type="active site" description="For OMPdecase activity" evidence="8">
    <location>
        <position position="59"/>
    </location>
</feature>
<organism evidence="12 13">
    <name type="scientific">Helicobacter ganmani</name>
    <dbReference type="NCBI Taxonomy" id="60246"/>
    <lineage>
        <taxon>Bacteria</taxon>
        <taxon>Pseudomonadati</taxon>
        <taxon>Campylobacterota</taxon>
        <taxon>Epsilonproteobacteria</taxon>
        <taxon>Campylobacterales</taxon>
        <taxon>Helicobacteraceae</taxon>
        <taxon>Helicobacter</taxon>
    </lineage>
</organism>
<accession>A0A3D8IFL7</accession>
<evidence type="ECO:0000256" key="10">
    <source>
        <dbReference type="RuleBase" id="RU000512"/>
    </source>
</evidence>
<feature type="binding site" evidence="7 9">
    <location>
        <position position="207"/>
    </location>
    <ligand>
        <name>substrate</name>
    </ligand>
</feature>
<gene>
    <name evidence="7" type="primary">pyrF</name>
    <name evidence="12" type="ORF">CQA43_02875</name>
</gene>
<evidence type="ECO:0000256" key="3">
    <source>
        <dbReference type="ARBA" id="ARBA00022793"/>
    </source>
</evidence>
<protein>
    <recommendedName>
        <fullName evidence="7">Orotidine 5'-phosphate decarboxylase</fullName>
        <ecNumber evidence="7">4.1.1.23</ecNumber>
    </recommendedName>
    <alternativeName>
        <fullName evidence="7">OMP decarboxylase</fullName>
        <shortName evidence="7">OMPDCase</shortName>
        <shortName evidence="7">OMPdecase</shortName>
    </alternativeName>
</protein>
<name>A0A3D8IFL7_9HELI</name>
<comment type="pathway">
    <text evidence="2 7 10">Pyrimidine metabolism; UMP biosynthesis via de novo pathway; UMP from orotate: step 2/2.</text>
</comment>
<dbReference type="InterPro" id="IPR014732">
    <property type="entry name" value="OMPdecase"/>
</dbReference>
<sequence length="227" mass="25102">MKLCVALDLPSAGENLALLELLKDKDLWVKVGLRSFIRDGALFLEQIKAINPLFRIFLDLKLYDIPNTMGDSIEEIAKLKVSMITIHASSGQEAMREVMQRLKAVPNPPLVMAVTALTSFDEKGFFEIYHTGLETQVLEFAKTAKECGLNGVVCSCAESQTIKEQVGADFLTLTPAIRPFGENSGDQKRVATLEDAKTARSDFIVVGRPIYKAQNPKAVVEQILKEM</sequence>
<dbReference type="PANTHER" id="PTHR32119:SF2">
    <property type="entry name" value="OROTIDINE 5'-PHOSPHATE DECARBOXYLASE"/>
    <property type="match status" value="1"/>
</dbReference>
<evidence type="ECO:0000256" key="4">
    <source>
        <dbReference type="ARBA" id="ARBA00022975"/>
    </source>
</evidence>
<keyword evidence="13" id="KW-1185">Reference proteome</keyword>
<dbReference type="InterPro" id="IPR011060">
    <property type="entry name" value="RibuloseP-bd_barrel"/>
</dbReference>
<dbReference type="GO" id="GO:0005829">
    <property type="term" value="C:cytosol"/>
    <property type="evidence" value="ECO:0007669"/>
    <property type="project" value="TreeGrafter"/>
</dbReference>
<proteinExistence type="inferred from homology"/>
<dbReference type="CDD" id="cd04725">
    <property type="entry name" value="OMP_decarboxylase_like"/>
    <property type="match status" value="1"/>
</dbReference>
<feature type="binding site" evidence="7 9">
    <location>
        <position position="118"/>
    </location>
    <ligand>
        <name>substrate</name>
    </ligand>
</feature>